<name>A0A409X6G3_PSICY</name>
<evidence type="ECO:0000313" key="4">
    <source>
        <dbReference type="Proteomes" id="UP000283269"/>
    </source>
</evidence>
<feature type="compositionally biased region" description="Basic and acidic residues" evidence="1">
    <location>
        <begin position="290"/>
        <end position="307"/>
    </location>
</feature>
<dbReference type="InterPro" id="IPR029058">
    <property type="entry name" value="AB_hydrolase_fold"/>
</dbReference>
<dbReference type="EMBL" id="NHYD01002514">
    <property type="protein sequence ID" value="PPQ86346.1"/>
    <property type="molecule type" value="Genomic_DNA"/>
</dbReference>
<feature type="compositionally biased region" description="Low complexity" evidence="1">
    <location>
        <begin position="28"/>
        <end position="37"/>
    </location>
</feature>
<accession>A0A409X6G3</accession>
<dbReference type="PANTHER" id="PTHR33840:SF2">
    <property type="entry name" value="TLE1 PHOSPHOLIPASE DOMAIN-CONTAINING PROTEIN"/>
    <property type="match status" value="1"/>
</dbReference>
<gene>
    <name evidence="3" type="ORF">CVT25_005599</name>
</gene>
<protein>
    <recommendedName>
        <fullName evidence="2">T6SS Phospholipase effector Tle1-like catalytic domain-containing protein</fullName>
    </recommendedName>
</protein>
<organism evidence="3 4">
    <name type="scientific">Psilocybe cyanescens</name>
    <dbReference type="NCBI Taxonomy" id="93625"/>
    <lineage>
        <taxon>Eukaryota</taxon>
        <taxon>Fungi</taxon>
        <taxon>Dikarya</taxon>
        <taxon>Basidiomycota</taxon>
        <taxon>Agaricomycotina</taxon>
        <taxon>Agaricomycetes</taxon>
        <taxon>Agaricomycetidae</taxon>
        <taxon>Agaricales</taxon>
        <taxon>Agaricineae</taxon>
        <taxon>Strophariaceae</taxon>
        <taxon>Psilocybe</taxon>
    </lineage>
</organism>
<comment type="caution">
    <text evidence="3">The sequence shown here is derived from an EMBL/GenBank/DDBJ whole genome shotgun (WGS) entry which is preliminary data.</text>
</comment>
<dbReference type="SUPFAM" id="SSF53474">
    <property type="entry name" value="alpha/beta-Hydrolases"/>
    <property type="match status" value="1"/>
</dbReference>
<dbReference type="STRING" id="93625.A0A409X6G3"/>
<evidence type="ECO:0000259" key="2">
    <source>
        <dbReference type="Pfam" id="PF09994"/>
    </source>
</evidence>
<keyword evidence="4" id="KW-1185">Reference proteome</keyword>
<evidence type="ECO:0000256" key="1">
    <source>
        <dbReference type="SAM" id="MobiDB-lite"/>
    </source>
</evidence>
<dbReference type="InterPro" id="IPR018712">
    <property type="entry name" value="Tle1-like_cat"/>
</dbReference>
<feature type="region of interest" description="Disordered" evidence="1">
    <location>
        <begin position="275"/>
        <end position="307"/>
    </location>
</feature>
<proteinExistence type="predicted"/>
<dbReference type="AlphaFoldDB" id="A0A409X6G3"/>
<evidence type="ECO:0000313" key="3">
    <source>
        <dbReference type="EMBL" id="PPQ86346.1"/>
    </source>
</evidence>
<dbReference type="OrthoDB" id="3162439at2759"/>
<dbReference type="InParanoid" id="A0A409X6G3"/>
<feature type="region of interest" description="Disordered" evidence="1">
    <location>
        <begin position="28"/>
        <end position="52"/>
    </location>
</feature>
<dbReference type="PANTHER" id="PTHR33840">
    <property type="match status" value="1"/>
</dbReference>
<dbReference type="Pfam" id="PF09994">
    <property type="entry name" value="T6SS_Tle1-like_cat"/>
    <property type="match status" value="1"/>
</dbReference>
<dbReference type="Proteomes" id="UP000283269">
    <property type="component" value="Unassembled WGS sequence"/>
</dbReference>
<reference evidence="3 4" key="1">
    <citation type="journal article" date="2018" name="Evol. Lett.">
        <title>Horizontal gene cluster transfer increased hallucinogenic mushroom diversity.</title>
        <authorList>
            <person name="Reynolds H.T."/>
            <person name="Vijayakumar V."/>
            <person name="Gluck-Thaler E."/>
            <person name="Korotkin H.B."/>
            <person name="Matheny P.B."/>
            <person name="Slot J.C."/>
        </authorList>
    </citation>
    <scope>NUCLEOTIDE SEQUENCE [LARGE SCALE GENOMIC DNA]</scope>
    <source>
        <strain evidence="3 4">2631</strain>
    </source>
</reference>
<sequence>MSAHISPYPSDSGISVDNAADGTTFLSSSTRQLSTSSGGWADSPLKPLTDTVPPDHPFRTLVLCFDGTGDQFDADNSNIVEFFSMLKKDDPGKQLVYYQAGIGTYTVPQIVSPMMSKFSQTLDMAIAWNLDAHIMAGYEFLMQNYRANDRICIFGFSRGAYTARCLAGMIHKVGLLPTCNHQQVPFAYKMYTQADDVGWKQSNAFKKTFSIDVDIEFLGVWDTVSSVGLIPRRLPFTTSNTVVRTFRHAVALDERRAKFKANLWNKPNQTEQLLGASDQAVDKHVKKKQKDNGHASENGKEHGNSSLKALERKYSKDKTAETDIDEVWFAGCHCDIGGGSVANSVKPCLARIPLRWMIRECFKTHSGILFHADGLRKVGLDPACLYPIVLPRPPALPLDKSAPETAYIQKVPKKAPAPAVDDDDEEETTALLGAKSQMEAEELADLKDSLAPVYDQLSLAWFWWFLELIPLRVRFQDSDNDTVWVSKFKINFGRGRHVPKQRRQGVRVHRSVKTRLEAEFANGQKYSPKAGLKLEHVTWVD</sequence>
<feature type="domain" description="T6SS Phospholipase effector Tle1-like catalytic" evidence="2">
    <location>
        <begin position="59"/>
        <end position="360"/>
    </location>
</feature>